<evidence type="ECO:0000256" key="6">
    <source>
        <dbReference type="ARBA" id="ARBA00022829"/>
    </source>
</evidence>
<dbReference type="SUPFAM" id="SSF56349">
    <property type="entry name" value="DNA breaking-rejoining enzymes"/>
    <property type="match status" value="1"/>
</dbReference>
<keyword evidence="8 11" id="KW-0238">DNA-binding</keyword>
<dbReference type="InterPro" id="IPR010998">
    <property type="entry name" value="Integrase_recombinase_N"/>
</dbReference>
<dbReference type="STRING" id="69974.MPLDJ20_50139"/>
<keyword evidence="4 11" id="KW-0963">Cytoplasm</keyword>
<feature type="domain" description="Tyr recombinase" evidence="13">
    <location>
        <begin position="104"/>
        <end position="297"/>
    </location>
</feature>
<feature type="active site" evidence="11">
    <location>
        <position position="153"/>
    </location>
</feature>
<feature type="active site" evidence="11">
    <location>
        <position position="252"/>
    </location>
</feature>
<dbReference type="Pfam" id="PF02899">
    <property type="entry name" value="Phage_int_SAM_1"/>
    <property type="match status" value="1"/>
</dbReference>
<comment type="function">
    <text evidence="11">Site-specific tyrosine recombinase, which acts by catalyzing the cutting and rejoining of the recombining DNA molecules. The XerC-XerD complex is essential to convert dimers of the bacterial chromosome into monomers to permit their segregation at cell division. It also contributes to the segregational stability of plasmids.</text>
</comment>
<keyword evidence="6 11" id="KW-0159">Chromosome partition</keyword>
<keyword evidence="9 11" id="KW-0233">DNA recombination</keyword>
<evidence type="ECO:0000256" key="3">
    <source>
        <dbReference type="ARBA" id="ARBA00015810"/>
    </source>
</evidence>
<accession>A0A090FYI5</accession>
<dbReference type="PANTHER" id="PTHR30349:SF90">
    <property type="entry name" value="TYROSINE RECOMBINASE XERD"/>
    <property type="match status" value="1"/>
</dbReference>
<dbReference type="GO" id="GO:0003677">
    <property type="term" value="F:DNA binding"/>
    <property type="evidence" value="ECO:0007669"/>
    <property type="project" value="UniProtKB-UniRule"/>
</dbReference>
<evidence type="ECO:0000256" key="12">
    <source>
        <dbReference type="SAM" id="MobiDB-lite"/>
    </source>
</evidence>
<keyword evidence="16" id="KW-1185">Reference proteome</keyword>
<dbReference type="InterPro" id="IPR011010">
    <property type="entry name" value="DNA_brk_join_enz"/>
</dbReference>
<feature type="active site" description="O-(3'-phospho-DNA)-tyrosine intermediate" evidence="11">
    <location>
        <position position="284"/>
    </location>
</feature>
<evidence type="ECO:0000256" key="8">
    <source>
        <dbReference type="ARBA" id="ARBA00023125"/>
    </source>
</evidence>
<evidence type="ECO:0000313" key="16">
    <source>
        <dbReference type="Proteomes" id="UP000045285"/>
    </source>
</evidence>
<feature type="domain" description="Core-binding (CB)" evidence="14">
    <location>
        <begin position="1"/>
        <end position="83"/>
    </location>
</feature>
<dbReference type="CDD" id="cd00798">
    <property type="entry name" value="INT_XerDC_C"/>
    <property type="match status" value="1"/>
</dbReference>
<evidence type="ECO:0000256" key="2">
    <source>
        <dbReference type="ARBA" id="ARBA00010450"/>
    </source>
</evidence>
<dbReference type="PROSITE" id="PS51898">
    <property type="entry name" value="TYR_RECOMBINASE"/>
    <property type="match status" value="1"/>
</dbReference>
<comment type="subcellular location">
    <subcellularLocation>
        <location evidence="1 11">Cytoplasm</location>
    </subcellularLocation>
</comment>
<dbReference type="GO" id="GO:0007059">
    <property type="term" value="P:chromosome segregation"/>
    <property type="evidence" value="ECO:0007669"/>
    <property type="project" value="UniProtKB-UniRule"/>
</dbReference>
<dbReference type="Gene3D" id="1.10.443.10">
    <property type="entry name" value="Intergrase catalytic core"/>
    <property type="match status" value="1"/>
</dbReference>
<name>A0A090FYI5_MESPL</name>
<gene>
    <name evidence="11 15" type="primary">xerD</name>
    <name evidence="15" type="ORF">MPL3356_40597</name>
</gene>
<organism evidence="15 16">
    <name type="scientific">Mesorhizobium plurifarium</name>
    <dbReference type="NCBI Taxonomy" id="69974"/>
    <lineage>
        <taxon>Bacteria</taxon>
        <taxon>Pseudomonadati</taxon>
        <taxon>Pseudomonadota</taxon>
        <taxon>Alphaproteobacteria</taxon>
        <taxon>Hyphomicrobiales</taxon>
        <taxon>Phyllobacteriaceae</taxon>
        <taxon>Mesorhizobium</taxon>
    </lineage>
</organism>
<dbReference type="Gene3D" id="1.10.150.130">
    <property type="match status" value="1"/>
</dbReference>
<dbReference type="GO" id="GO:0006313">
    <property type="term" value="P:DNA transposition"/>
    <property type="evidence" value="ECO:0007669"/>
    <property type="project" value="UniProtKB-UniRule"/>
</dbReference>
<evidence type="ECO:0000256" key="5">
    <source>
        <dbReference type="ARBA" id="ARBA00022618"/>
    </source>
</evidence>
<evidence type="ECO:0000259" key="14">
    <source>
        <dbReference type="PROSITE" id="PS51900"/>
    </source>
</evidence>
<dbReference type="AlphaFoldDB" id="A0A090FYI5"/>
<dbReference type="Proteomes" id="UP000045285">
    <property type="component" value="Unassembled WGS sequence"/>
</dbReference>
<dbReference type="PANTHER" id="PTHR30349">
    <property type="entry name" value="PHAGE INTEGRASE-RELATED"/>
    <property type="match status" value="1"/>
</dbReference>
<dbReference type="HAMAP" id="MF_01808">
    <property type="entry name" value="Recomb_XerC_XerD"/>
    <property type="match status" value="1"/>
</dbReference>
<dbReference type="InterPro" id="IPR013762">
    <property type="entry name" value="Integrase-like_cat_sf"/>
</dbReference>
<dbReference type="Pfam" id="PF00589">
    <property type="entry name" value="Phage_integrase"/>
    <property type="match status" value="1"/>
</dbReference>
<comment type="similarity">
    <text evidence="2 11">Belongs to the 'phage' integrase family. XerD subfamily.</text>
</comment>
<dbReference type="InterPro" id="IPR050090">
    <property type="entry name" value="Tyrosine_recombinase_XerCD"/>
</dbReference>
<feature type="active site" evidence="11">
    <location>
        <position position="275"/>
    </location>
</feature>
<dbReference type="GO" id="GO:0051301">
    <property type="term" value="P:cell division"/>
    <property type="evidence" value="ECO:0007669"/>
    <property type="project" value="UniProtKB-KW"/>
</dbReference>
<dbReference type="NCBIfam" id="NF001399">
    <property type="entry name" value="PRK00283.1"/>
    <property type="match status" value="1"/>
</dbReference>
<feature type="active site" evidence="11">
    <location>
        <position position="249"/>
    </location>
</feature>
<dbReference type="GO" id="GO:0005737">
    <property type="term" value="C:cytoplasm"/>
    <property type="evidence" value="ECO:0007669"/>
    <property type="project" value="UniProtKB-SubCell"/>
</dbReference>
<comment type="subunit">
    <text evidence="11">Forms a cyclic heterotetrameric complex composed of two molecules of XerC and two molecules of XerD.</text>
</comment>
<dbReference type="EMBL" id="CCMZ01000034">
    <property type="protein sequence ID" value="CDX23877.1"/>
    <property type="molecule type" value="Genomic_DNA"/>
</dbReference>
<evidence type="ECO:0000256" key="11">
    <source>
        <dbReference type="HAMAP-Rule" id="MF_01807"/>
    </source>
</evidence>
<dbReference type="InterPro" id="IPR002104">
    <property type="entry name" value="Integrase_catalytic"/>
</dbReference>
<proteinExistence type="inferred from homology"/>
<evidence type="ECO:0000256" key="9">
    <source>
        <dbReference type="ARBA" id="ARBA00023172"/>
    </source>
</evidence>
<dbReference type="GO" id="GO:0009037">
    <property type="term" value="F:tyrosine-based site-specific recombinase activity"/>
    <property type="evidence" value="ECO:0007669"/>
    <property type="project" value="UniProtKB-UniRule"/>
</dbReference>
<evidence type="ECO:0000256" key="10">
    <source>
        <dbReference type="ARBA" id="ARBA00023306"/>
    </source>
</evidence>
<evidence type="ECO:0000259" key="13">
    <source>
        <dbReference type="PROSITE" id="PS51898"/>
    </source>
</evidence>
<dbReference type="PROSITE" id="PS51900">
    <property type="entry name" value="CB"/>
    <property type="match status" value="1"/>
</dbReference>
<dbReference type="InterPro" id="IPR004107">
    <property type="entry name" value="Integrase_SAM-like_N"/>
</dbReference>
<evidence type="ECO:0000313" key="15">
    <source>
        <dbReference type="EMBL" id="CDX23877.1"/>
    </source>
</evidence>
<dbReference type="InterPro" id="IPR011932">
    <property type="entry name" value="Recomb_XerD"/>
</dbReference>
<keyword evidence="5 11" id="KW-0132">Cell division</keyword>
<feature type="region of interest" description="Disordered" evidence="12">
    <location>
        <begin position="92"/>
        <end position="111"/>
    </location>
</feature>
<keyword evidence="7 11" id="KW-0229">DNA integration</keyword>
<keyword evidence="10 11" id="KW-0131">Cell cycle</keyword>
<dbReference type="InterPro" id="IPR044068">
    <property type="entry name" value="CB"/>
</dbReference>
<dbReference type="InterPro" id="IPR023009">
    <property type="entry name" value="Tyrosine_recombinase_XerC/XerD"/>
</dbReference>
<feature type="active site" evidence="11">
    <location>
        <position position="177"/>
    </location>
</feature>
<evidence type="ECO:0000256" key="1">
    <source>
        <dbReference type="ARBA" id="ARBA00004496"/>
    </source>
</evidence>
<reference evidence="16" key="1">
    <citation type="submission" date="2014-08" db="EMBL/GenBank/DDBJ databases">
        <authorList>
            <person name="Moulin L."/>
        </authorList>
    </citation>
    <scope>NUCLEOTIDE SEQUENCE [LARGE SCALE GENOMIC DNA]</scope>
</reference>
<protein>
    <recommendedName>
        <fullName evidence="3 11">Tyrosine recombinase XerD</fullName>
    </recommendedName>
</protein>
<evidence type="ECO:0000256" key="4">
    <source>
        <dbReference type="ARBA" id="ARBA00022490"/>
    </source>
</evidence>
<evidence type="ECO:0000256" key="7">
    <source>
        <dbReference type="ARBA" id="ARBA00022908"/>
    </source>
</evidence>
<sequence>MNSAARIEAFLEMMSAERGAAENTLSSYRRDLEDASEAIEGGLAGAGSADIRAYLDDIAARGFAPTSQARKLSAIRQFFKFLYAEGLRGDDPTGTLDSPRKGRPLPKTMSEAETGRLLDRAAQEAAEAGPDGDRLAALRLHALVEVLYATGLRVSELVGLPVTVALRDDRFFMVRGKGDKERMVPLSAKARAAMRAWLAARAERPAFAESPFLFPASSDSGHLSRQVFARDLKGLAARTGIEAAKISPHVLRHAFASHLLQNGADLRAVQQLLGHADISTTQIYTHVLEERLVRLVNDHHPLAD</sequence>
<dbReference type="HAMAP" id="MF_01807">
    <property type="entry name" value="Recomb_XerD"/>
    <property type="match status" value="1"/>
</dbReference>